<proteinExistence type="predicted"/>
<evidence type="ECO:0000313" key="1">
    <source>
        <dbReference type="EMBL" id="MBB2957386.1"/>
    </source>
</evidence>
<organism evidence="1 2">
    <name type="scientific">Pseudoclavibacter helvolus</name>
    <dbReference type="NCBI Taxonomy" id="255205"/>
    <lineage>
        <taxon>Bacteria</taxon>
        <taxon>Bacillati</taxon>
        <taxon>Actinomycetota</taxon>
        <taxon>Actinomycetes</taxon>
        <taxon>Micrococcales</taxon>
        <taxon>Microbacteriaceae</taxon>
        <taxon>Pseudoclavibacter</taxon>
    </lineage>
</organism>
<dbReference type="GO" id="GO:0016757">
    <property type="term" value="F:glycosyltransferase activity"/>
    <property type="evidence" value="ECO:0007669"/>
    <property type="project" value="UniProtKB-KW"/>
</dbReference>
<dbReference type="Proteomes" id="UP000545286">
    <property type="component" value="Unassembled WGS sequence"/>
</dbReference>
<accession>A0A7W4UMZ6</accession>
<keyword evidence="1" id="KW-0808">Transferase</keyword>
<protein>
    <submittedName>
        <fullName evidence="1">Rhamnosyltransferase</fullName>
        <ecNumber evidence="1">2.4.1.-</ecNumber>
    </submittedName>
</protein>
<keyword evidence="2" id="KW-1185">Reference proteome</keyword>
<dbReference type="Pfam" id="PF05045">
    <property type="entry name" value="RgpF"/>
    <property type="match status" value="1"/>
</dbReference>
<dbReference type="EC" id="2.4.1.-" evidence="1"/>
<dbReference type="EMBL" id="JACHWJ010000002">
    <property type="protein sequence ID" value="MBB2957386.1"/>
    <property type="molecule type" value="Genomic_DNA"/>
</dbReference>
<comment type="caution">
    <text evidence="1">The sequence shown here is derived from an EMBL/GenBank/DDBJ whole genome shotgun (WGS) entry which is preliminary data.</text>
</comment>
<dbReference type="RefSeq" id="WP_183624143.1">
    <property type="nucleotide sequence ID" value="NZ_JACHWJ010000002.1"/>
</dbReference>
<dbReference type="AlphaFoldDB" id="A0A7W4UMZ6"/>
<reference evidence="1 2" key="1">
    <citation type="submission" date="2020-08" db="EMBL/GenBank/DDBJ databases">
        <title>Sequencing the genomes of 1000 actinobacteria strains.</title>
        <authorList>
            <person name="Klenk H.-P."/>
        </authorList>
    </citation>
    <scope>NUCLEOTIDE SEQUENCE [LARGE SCALE GENOMIC DNA]</scope>
    <source>
        <strain evidence="1 2">DSM 20419</strain>
    </source>
</reference>
<evidence type="ECO:0000313" key="2">
    <source>
        <dbReference type="Proteomes" id="UP000545286"/>
    </source>
</evidence>
<gene>
    <name evidence="1" type="ORF">FHX72_001523</name>
</gene>
<keyword evidence="1" id="KW-0328">Glycosyltransferase</keyword>
<name>A0A7W4UMZ6_9MICO</name>
<sequence>MKLSDLRSPRRLGIFFFFDEEGVVDEYVTTLLDGMQRHFDKLIVVVNGELDEAGAELFRSRPETDLIVRENEGFDSWAYKTGIDSIGWAGLAEFDEFVMFNFTIVGPVADLKLMFDTMDSRDLDFWGITVHHAAPFDPFGSLETPTLPIHLQSHFIAVRRSMFLSEPFQQYWDELPAIPDYAHAVAKHEAKFTWFFERLGFTWAPYVDTSDLESDTLYPLNTYALELVRDRNCPIFKRKTLFAGVPSIIEESSSLNARRLLDYLETSGRFDMRQLRTHMNRSMNQYMVSTTLHDWEMTTGAQPEVERYAALVPLGERFSERLQQALAFTDAQVYVCGPRTRLGEARGHFVDEPVHALEAQHHWTEAMPHIAEGVTLVLGPDNFHTPYYAAALRDARALVESAFDLPTPNDAIDAFRRTPELGMLVAPPVLHSEYFQELGLEWRDTTSDFETLADALGITAPFSRSTPTVQGPGGISIVRTEALHQFGALVAAAPYGTFRKLSQDDWQKLVALAVQSSGFTPRIVVTPRLAKYLLSLSMTLLRTISDAAGQAEGATAMSLVKRMRALR</sequence>
<dbReference type="InterPro" id="IPR007739">
    <property type="entry name" value="RgpF"/>
</dbReference>